<comment type="caution">
    <text evidence="1">The sequence shown here is derived from an EMBL/GenBank/DDBJ whole genome shotgun (WGS) entry which is preliminary data.</text>
</comment>
<name>A0A2P5BDE6_PARAD</name>
<reference evidence="2" key="1">
    <citation type="submission" date="2016-06" db="EMBL/GenBank/DDBJ databases">
        <title>Parallel loss of symbiosis genes in relatives of nitrogen-fixing non-legume Parasponia.</title>
        <authorList>
            <person name="Van Velzen R."/>
            <person name="Holmer R."/>
            <person name="Bu F."/>
            <person name="Rutten L."/>
            <person name="Van Zeijl A."/>
            <person name="Liu W."/>
            <person name="Santuari L."/>
            <person name="Cao Q."/>
            <person name="Sharma T."/>
            <person name="Shen D."/>
            <person name="Roswanjaya Y."/>
            <person name="Wardhani T."/>
            <person name="Kalhor M.S."/>
            <person name="Jansen J."/>
            <person name="Van den Hoogen J."/>
            <person name="Gungor B."/>
            <person name="Hartog M."/>
            <person name="Hontelez J."/>
            <person name="Verver J."/>
            <person name="Yang W.-C."/>
            <person name="Schijlen E."/>
            <person name="Repin R."/>
            <person name="Schilthuizen M."/>
            <person name="Schranz E."/>
            <person name="Heidstra R."/>
            <person name="Miyata K."/>
            <person name="Fedorova E."/>
            <person name="Kohlen W."/>
            <person name="Bisseling T."/>
            <person name="Smit S."/>
            <person name="Geurts R."/>
        </authorList>
    </citation>
    <scope>NUCLEOTIDE SEQUENCE [LARGE SCALE GENOMIC DNA]</scope>
    <source>
        <strain evidence="2">cv. WU1-14</strain>
    </source>
</reference>
<evidence type="ECO:0000313" key="2">
    <source>
        <dbReference type="Proteomes" id="UP000237105"/>
    </source>
</evidence>
<dbReference type="Proteomes" id="UP000237105">
    <property type="component" value="Unassembled WGS sequence"/>
</dbReference>
<proteinExistence type="predicted"/>
<gene>
    <name evidence="1" type="ORF">PanWU01x14_249050</name>
</gene>
<dbReference type="EMBL" id="JXTB01000305">
    <property type="protein sequence ID" value="PON46810.1"/>
    <property type="molecule type" value="Genomic_DNA"/>
</dbReference>
<evidence type="ECO:0000313" key="1">
    <source>
        <dbReference type="EMBL" id="PON46810.1"/>
    </source>
</evidence>
<sequence>MEDLGERVGILEMLIGAPAPDATTLAEQADLHAASIAVLQRTVRDNQKDMVDRYNDLLKEVLTLADRIEARMASMEEDVAGAHGLGGTPRHTWEATHMCAHGWACVQAGTGRHTQPCLRGRHGEPCWLQEDAWRACMTKSFTRAACAAWCVRAAGHVRRQEWACVHDHHARTCVREIRTLGRAFGQMAEKSGNVAEWAEAWLRSHGTLGTSLGRMRARHSATLRAAQADVLKHGHFHFHRPPLKMSRTSSSQMASFGDLNVFQPLERGKSDPSGWGCQPHQFCL</sequence>
<protein>
    <submittedName>
        <fullName evidence="1">Uncharacterized protein</fullName>
    </submittedName>
</protein>
<dbReference type="AlphaFoldDB" id="A0A2P5BDE6"/>
<accession>A0A2P5BDE6</accession>
<keyword evidence="2" id="KW-1185">Reference proteome</keyword>
<organism evidence="1 2">
    <name type="scientific">Parasponia andersonii</name>
    <name type="common">Sponia andersonii</name>
    <dbReference type="NCBI Taxonomy" id="3476"/>
    <lineage>
        <taxon>Eukaryota</taxon>
        <taxon>Viridiplantae</taxon>
        <taxon>Streptophyta</taxon>
        <taxon>Embryophyta</taxon>
        <taxon>Tracheophyta</taxon>
        <taxon>Spermatophyta</taxon>
        <taxon>Magnoliopsida</taxon>
        <taxon>eudicotyledons</taxon>
        <taxon>Gunneridae</taxon>
        <taxon>Pentapetalae</taxon>
        <taxon>rosids</taxon>
        <taxon>fabids</taxon>
        <taxon>Rosales</taxon>
        <taxon>Cannabaceae</taxon>
        <taxon>Parasponia</taxon>
    </lineage>
</organism>